<organism evidence="1 2">
    <name type="scientific">Dendrothele bispora (strain CBS 962.96)</name>
    <dbReference type="NCBI Taxonomy" id="1314807"/>
    <lineage>
        <taxon>Eukaryota</taxon>
        <taxon>Fungi</taxon>
        <taxon>Dikarya</taxon>
        <taxon>Basidiomycota</taxon>
        <taxon>Agaricomycotina</taxon>
        <taxon>Agaricomycetes</taxon>
        <taxon>Agaricomycetidae</taxon>
        <taxon>Agaricales</taxon>
        <taxon>Agaricales incertae sedis</taxon>
        <taxon>Dendrothele</taxon>
    </lineage>
</organism>
<accession>A0A4V4HH26</accession>
<gene>
    <name evidence="1" type="ORF">K435DRAFT_854166</name>
</gene>
<keyword evidence="2" id="KW-1185">Reference proteome</keyword>
<protein>
    <submittedName>
        <fullName evidence="1">Uncharacterized protein</fullName>
    </submittedName>
</protein>
<sequence length="62" mass="7014">MDPVLNTGSEDVKSKANQDFHKHENYQMDADNDLLPVPHNTAVTNGMRFDTRWMSAGYATET</sequence>
<dbReference type="AlphaFoldDB" id="A0A4V4HH26"/>
<evidence type="ECO:0000313" key="2">
    <source>
        <dbReference type="Proteomes" id="UP000297245"/>
    </source>
</evidence>
<dbReference type="Proteomes" id="UP000297245">
    <property type="component" value="Unassembled WGS sequence"/>
</dbReference>
<reference evidence="1 2" key="1">
    <citation type="journal article" date="2019" name="Nat. Ecol. Evol.">
        <title>Megaphylogeny resolves global patterns of mushroom evolution.</title>
        <authorList>
            <person name="Varga T."/>
            <person name="Krizsan K."/>
            <person name="Foldi C."/>
            <person name="Dima B."/>
            <person name="Sanchez-Garcia M."/>
            <person name="Sanchez-Ramirez S."/>
            <person name="Szollosi G.J."/>
            <person name="Szarkandi J.G."/>
            <person name="Papp V."/>
            <person name="Albert L."/>
            <person name="Andreopoulos W."/>
            <person name="Angelini C."/>
            <person name="Antonin V."/>
            <person name="Barry K.W."/>
            <person name="Bougher N.L."/>
            <person name="Buchanan P."/>
            <person name="Buyck B."/>
            <person name="Bense V."/>
            <person name="Catcheside P."/>
            <person name="Chovatia M."/>
            <person name="Cooper J."/>
            <person name="Damon W."/>
            <person name="Desjardin D."/>
            <person name="Finy P."/>
            <person name="Geml J."/>
            <person name="Haridas S."/>
            <person name="Hughes K."/>
            <person name="Justo A."/>
            <person name="Karasinski D."/>
            <person name="Kautmanova I."/>
            <person name="Kiss B."/>
            <person name="Kocsube S."/>
            <person name="Kotiranta H."/>
            <person name="LaButti K.M."/>
            <person name="Lechner B.E."/>
            <person name="Liimatainen K."/>
            <person name="Lipzen A."/>
            <person name="Lukacs Z."/>
            <person name="Mihaltcheva S."/>
            <person name="Morgado L.N."/>
            <person name="Niskanen T."/>
            <person name="Noordeloos M.E."/>
            <person name="Ohm R.A."/>
            <person name="Ortiz-Santana B."/>
            <person name="Ovrebo C."/>
            <person name="Racz N."/>
            <person name="Riley R."/>
            <person name="Savchenko A."/>
            <person name="Shiryaev A."/>
            <person name="Soop K."/>
            <person name="Spirin V."/>
            <person name="Szebenyi C."/>
            <person name="Tomsovsky M."/>
            <person name="Tulloss R.E."/>
            <person name="Uehling J."/>
            <person name="Grigoriev I.V."/>
            <person name="Vagvolgyi C."/>
            <person name="Papp T."/>
            <person name="Martin F.M."/>
            <person name="Miettinen O."/>
            <person name="Hibbett D.S."/>
            <person name="Nagy L.G."/>
        </authorList>
    </citation>
    <scope>NUCLEOTIDE SEQUENCE [LARGE SCALE GENOMIC DNA]</scope>
    <source>
        <strain evidence="1 2">CBS 962.96</strain>
    </source>
</reference>
<evidence type="ECO:0000313" key="1">
    <source>
        <dbReference type="EMBL" id="THV01056.1"/>
    </source>
</evidence>
<proteinExistence type="predicted"/>
<name>A0A4V4HH26_DENBC</name>
<dbReference type="EMBL" id="ML179095">
    <property type="protein sequence ID" value="THV01056.1"/>
    <property type="molecule type" value="Genomic_DNA"/>
</dbReference>